<evidence type="ECO:0000313" key="3">
    <source>
        <dbReference type="Proteomes" id="UP000198625"/>
    </source>
</evidence>
<proteinExistence type="predicted"/>
<feature type="transmembrane region" description="Helical" evidence="1">
    <location>
        <begin position="107"/>
        <end position="127"/>
    </location>
</feature>
<dbReference type="Pfam" id="PF01944">
    <property type="entry name" value="SpoIIM"/>
    <property type="match status" value="1"/>
</dbReference>
<keyword evidence="1" id="KW-0812">Transmembrane</keyword>
<organism evidence="2 3">
    <name type="scientific">Proteiniborus ethanoligenes</name>
    <dbReference type="NCBI Taxonomy" id="415015"/>
    <lineage>
        <taxon>Bacteria</taxon>
        <taxon>Bacillati</taxon>
        <taxon>Bacillota</taxon>
        <taxon>Clostridia</taxon>
        <taxon>Eubacteriales</taxon>
        <taxon>Proteiniborus</taxon>
    </lineage>
</organism>
<dbReference type="PANTHER" id="PTHR35337">
    <property type="entry name" value="SLR1478 PROTEIN"/>
    <property type="match status" value="1"/>
</dbReference>
<sequence>MNVEQFIKKNSSSWDELKKLTDLLNKKGIRHCEPKQIKRYLYLFRQSSHQLAFARTHFPGSEVVPYLNALVANSHNHIYSVKKYDFSEIKSFFTFELPNSIKKHKSYIITGAIIFFLGFILSLLVVWNNPQNAAYFMPEEMIQNINWDGDTSVAWDYPLMSSYIMTNNISVAFKAFVLGVTLGIGTFYILFFNGALLGALTALVYHNGNPLGYWSLILPHGVLELTAIFIAGGAGLMLARSILIPRKYSRKHSIIKSARESTSLMLGVIVFLIIAGIIEGFFTPINISPLYKLVFAGFTLVIIIAYFSIPYFKSEA</sequence>
<dbReference type="STRING" id="415015.SAMN05660462_02415"/>
<gene>
    <name evidence="2" type="ORF">SAMN05660462_02415</name>
</gene>
<feature type="transmembrane region" description="Helical" evidence="1">
    <location>
        <begin position="225"/>
        <end position="243"/>
    </location>
</feature>
<dbReference type="AlphaFoldDB" id="A0A1H3RJT2"/>
<protein>
    <submittedName>
        <fullName evidence="2">Uncharacterized membrane protein SpoIIM, required for sporulation</fullName>
    </submittedName>
</protein>
<keyword evidence="1" id="KW-1133">Transmembrane helix</keyword>
<reference evidence="2 3" key="1">
    <citation type="submission" date="2016-10" db="EMBL/GenBank/DDBJ databases">
        <authorList>
            <person name="de Groot N.N."/>
        </authorList>
    </citation>
    <scope>NUCLEOTIDE SEQUENCE [LARGE SCALE GENOMIC DNA]</scope>
    <source>
        <strain evidence="2 3">DSM 21650</strain>
    </source>
</reference>
<evidence type="ECO:0000256" key="1">
    <source>
        <dbReference type="SAM" id="Phobius"/>
    </source>
</evidence>
<keyword evidence="3" id="KW-1185">Reference proteome</keyword>
<feature type="transmembrane region" description="Helical" evidence="1">
    <location>
        <begin position="293"/>
        <end position="312"/>
    </location>
</feature>
<keyword evidence="1" id="KW-0472">Membrane</keyword>
<accession>A0A1H3RJT2</accession>
<evidence type="ECO:0000313" key="2">
    <source>
        <dbReference type="EMBL" id="SDZ25957.1"/>
    </source>
</evidence>
<dbReference type="InterPro" id="IPR002798">
    <property type="entry name" value="SpoIIM-like"/>
</dbReference>
<name>A0A1H3RJT2_9FIRM</name>
<feature type="transmembrane region" description="Helical" evidence="1">
    <location>
        <begin position="264"/>
        <end position="287"/>
    </location>
</feature>
<dbReference type="EMBL" id="FNQE01000028">
    <property type="protein sequence ID" value="SDZ25957.1"/>
    <property type="molecule type" value="Genomic_DNA"/>
</dbReference>
<dbReference type="PANTHER" id="PTHR35337:SF1">
    <property type="entry name" value="SLR1478 PROTEIN"/>
    <property type="match status" value="1"/>
</dbReference>
<feature type="transmembrane region" description="Helical" evidence="1">
    <location>
        <begin position="160"/>
        <end position="180"/>
    </location>
</feature>
<dbReference type="RefSeq" id="WP_176967969.1">
    <property type="nucleotide sequence ID" value="NZ_FNQE01000028.1"/>
</dbReference>
<dbReference type="Proteomes" id="UP000198625">
    <property type="component" value="Unassembled WGS sequence"/>
</dbReference>